<accession>A0A6J5RVG7</accession>
<gene>
    <name evidence="1" type="ORF">UFOVP1313_65</name>
</gene>
<proteinExistence type="predicted"/>
<protein>
    <submittedName>
        <fullName evidence="1">Uncharacterized protein</fullName>
    </submittedName>
</protein>
<reference evidence="1" key="1">
    <citation type="submission" date="2020-05" db="EMBL/GenBank/DDBJ databases">
        <authorList>
            <person name="Chiriac C."/>
            <person name="Salcher M."/>
            <person name="Ghai R."/>
            <person name="Kavagutti S V."/>
        </authorList>
    </citation>
    <scope>NUCLEOTIDE SEQUENCE</scope>
</reference>
<dbReference type="EMBL" id="LR797260">
    <property type="protein sequence ID" value="CAB4198297.1"/>
    <property type="molecule type" value="Genomic_DNA"/>
</dbReference>
<sequence>MKMEYRIAEVFEANVDQARSVLAEMDQYGIQHLGDAPQIVSDKGQFGQPTTNVRFHVQAEAGVFDQYDGNTWGWNEAGGFFVMFGESA</sequence>
<name>A0A6J5RVG7_9CAUD</name>
<evidence type="ECO:0000313" key="1">
    <source>
        <dbReference type="EMBL" id="CAB4198297.1"/>
    </source>
</evidence>
<organism evidence="1">
    <name type="scientific">uncultured Caudovirales phage</name>
    <dbReference type="NCBI Taxonomy" id="2100421"/>
    <lineage>
        <taxon>Viruses</taxon>
        <taxon>Duplodnaviria</taxon>
        <taxon>Heunggongvirae</taxon>
        <taxon>Uroviricota</taxon>
        <taxon>Caudoviricetes</taxon>
        <taxon>Peduoviridae</taxon>
        <taxon>Maltschvirus</taxon>
        <taxon>Maltschvirus maltsch</taxon>
    </lineage>
</organism>